<accession>A0ABR5AAE5</accession>
<keyword evidence="13" id="KW-1185">Reference proteome</keyword>
<sequence>MEDIRLNVPLLRQRVPNLTSAARSVGLRSATVSNLCTGKIPVGRAEVRTLVALASLAKCSLDELILIGEEIEMIETGIKTLDLFAPLVKGGTAGLVARPKMGQLVVLAELFYRLKQQGYVTVLLKPEGDHPEIEDVAGDAEIVCNSVDEAFTQISNIGSTKDVVLSSDRSHVISNEIYNLQNRLHKSGVVSLTTLLVDLKGEAIDEGLPYGPLETLWQFDADLAVRHIYPAVNPVLSTSEIIEGADTDSLHQSIGQKAKKLLRRYKELRFLVQVHGMEALPNAETQTFMRGERLEAYLTQPLYVAEAFTGTAGVNVSLQEALQDVQRILDGDVDERDTKELMYIGRLQ</sequence>
<dbReference type="Gene3D" id="3.40.50.300">
    <property type="entry name" value="P-loop containing nucleotide triphosphate hydrolases"/>
    <property type="match status" value="1"/>
</dbReference>
<evidence type="ECO:0000259" key="11">
    <source>
        <dbReference type="Pfam" id="PF22919"/>
    </source>
</evidence>
<dbReference type="Proteomes" id="UP000054526">
    <property type="component" value="Unassembled WGS sequence"/>
</dbReference>
<keyword evidence="6" id="KW-1278">Translocase</keyword>
<dbReference type="Gene3D" id="1.10.1140.10">
    <property type="entry name" value="Bovine Mitochondrial F1-atpase, Atp Synthase Beta Chain, Chain D, domain 3"/>
    <property type="match status" value="1"/>
</dbReference>
<comment type="similarity">
    <text evidence="2">Belongs to the ATPase alpha/beta chains family.</text>
</comment>
<reference evidence="12 13" key="1">
    <citation type="submission" date="2014-12" db="EMBL/GenBank/DDBJ databases">
        <title>Draft genome sequence of Cohnella kolymensis strain B-2846.</title>
        <authorList>
            <person name="Karlyshev A.V."/>
            <person name="Kudryashova E.B."/>
        </authorList>
    </citation>
    <scope>NUCLEOTIDE SEQUENCE [LARGE SCALE GENOMIC DNA]</scope>
    <source>
        <strain evidence="12 13">VKM B-2846</strain>
    </source>
</reference>
<comment type="caution">
    <text evidence="12">The sequence shown here is derived from an EMBL/GenBank/DDBJ whole genome shotgun (WGS) entry which is preliminary data.</text>
</comment>
<dbReference type="PANTHER" id="PTHR15184:SF71">
    <property type="entry name" value="ATP SYNTHASE SUBUNIT BETA, MITOCHONDRIAL"/>
    <property type="match status" value="1"/>
</dbReference>
<keyword evidence="8" id="KW-0472">Membrane</keyword>
<proteinExistence type="inferred from homology"/>
<dbReference type="PANTHER" id="PTHR15184">
    <property type="entry name" value="ATP SYNTHASE"/>
    <property type="match status" value="1"/>
</dbReference>
<keyword evidence="3" id="KW-0813">Transport</keyword>
<keyword evidence="7" id="KW-0406">Ion transport</keyword>
<name>A0ABR5AAE5_9BACL</name>
<evidence type="ECO:0000256" key="5">
    <source>
        <dbReference type="ARBA" id="ARBA00022840"/>
    </source>
</evidence>
<gene>
    <name evidence="12" type="ORF">SD71_03395</name>
</gene>
<dbReference type="PROSITE" id="PS00152">
    <property type="entry name" value="ATPASE_ALPHA_BETA"/>
    <property type="match status" value="1"/>
</dbReference>
<keyword evidence="9" id="KW-0139">CF(1)</keyword>
<keyword evidence="10" id="KW-0066">ATP synthesis</keyword>
<evidence type="ECO:0000313" key="12">
    <source>
        <dbReference type="EMBL" id="KIL37653.1"/>
    </source>
</evidence>
<keyword evidence="5" id="KW-0067">ATP-binding</keyword>
<dbReference type="RefSeq" id="WP_041059410.1">
    <property type="nucleotide sequence ID" value="NZ_JXAL01000001.1"/>
</dbReference>
<evidence type="ECO:0000256" key="4">
    <source>
        <dbReference type="ARBA" id="ARBA00022741"/>
    </source>
</evidence>
<evidence type="ECO:0000313" key="13">
    <source>
        <dbReference type="Proteomes" id="UP000054526"/>
    </source>
</evidence>
<dbReference type="EMBL" id="JXAL01000001">
    <property type="protein sequence ID" value="KIL37653.1"/>
    <property type="molecule type" value="Genomic_DNA"/>
</dbReference>
<protein>
    <submittedName>
        <fullName evidence="12">ATP synthase subunit B</fullName>
    </submittedName>
</protein>
<dbReference type="Pfam" id="PF22919">
    <property type="entry name" value="ATP-synt_VA_C"/>
    <property type="match status" value="1"/>
</dbReference>
<dbReference type="InterPro" id="IPR024034">
    <property type="entry name" value="ATPase_F1/V1_b/a_C"/>
</dbReference>
<evidence type="ECO:0000256" key="6">
    <source>
        <dbReference type="ARBA" id="ARBA00022967"/>
    </source>
</evidence>
<dbReference type="InterPro" id="IPR050053">
    <property type="entry name" value="ATPase_alpha/beta_chains"/>
</dbReference>
<dbReference type="InterPro" id="IPR027417">
    <property type="entry name" value="P-loop_NTPase"/>
</dbReference>
<evidence type="ECO:0000256" key="1">
    <source>
        <dbReference type="ARBA" id="ARBA00004370"/>
    </source>
</evidence>
<feature type="domain" description="ATP synthase A/B type C-terminal" evidence="11">
    <location>
        <begin position="246"/>
        <end position="323"/>
    </location>
</feature>
<comment type="subcellular location">
    <subcellularLocation>
        <location evidence="1">Membrane</location>
    </subcellularLocation>
</comment>
<evidence type="ECO:0000256" key="10">
    <source>
        <dbReference type="ARBA" id="ARBA00023310"/>
    </source>
</evidence>
<dbReference type="SUPFAM" id="SSF52540">
    <property type="entry name" value="P-loop containing nucleoside triphosphate hydrolases"/>
    <property type="match status" value="1"/>
</dbReference>
<keyword evidence="4" id="KW-0547">Nucleotide-binding</keyword>
<dbReference type="SUPFAM" id="SSF47917">
    <property type="entry name" value="C-terminal domain of alpha and beta subunits of F1 ATP synthase"/>
    <property type="match status" value="1"/>
</dbReference>
<evidence type="ECO:0000256" key="7">
    <source>
        <dbReference type="ARBA" id="ARBA00023065"/>
    </source>
</evidence>
<organism evidence="12 13">
    <name type="scientific">Cohnella kolymensis</name>
    <dbReference type="NCBI Taxonomy" id="1590652"/>
    <lineage>
        <taxon>Bacteria</taxon>
        <taxon>Bacillati</taxon>
        <taxon>Bacillota</taxon>
        <taxon>Bacilli</taxon>
        <taxon>Bacillales</taxon>
        <taxon>Paenibacillaceae</taxon>
        <taxon>Cohnella</taxon>
    </lineage>
</organism>
<evidence type="ECO:0000256" key="2">
    <source>
        <dbReference type="ARBA" id="ARBA00008936"/>
    </source>
</evidence>
<evidence type="ECO:0000256" key="8">
    <source>
        <dbReference type="ARBA" id="ARBA00023136"/>
    </source>
</evidence>
<dbReference type="InterPro" id="IPR055190">
    <property type="entry name" value="ATP-synt_VA_C"/>
</dbReference>
<dbReference type="InterPro" id="IPR020003">
    <property type="entry name" value="ATPase_a/bsu_AS"/>
</dbReference>
<evidence type="ECO:0000256" key="9">
    <source>
        <dbReference type="ARBA" id="ARBA00023196"/>
    </source>
</evidence>
<evidence type="ECO:0000256" key="3">
    <source>
        <dbReference type="ARBA" id="ARBA00022448"/>
    </source>
</evidence>